<dbReference type="InterPro" id="IPR013783">
    <property type="entry name" value="Ig-like_fold"/>
</dbReference>
<dbReference type="GO" id="GO:0016020">
    <property type="term" value="C:membrane"/>
    <property type="evidence" value="ECO:0007669"/>
    <property type="project" value="UniProtKB-SubCell"/>
</dbReference>
<feature type="compositionally biased region" description="Polar residues" evidence="6">
    <location>
        <begin position="1241"/>
        <end position="1253"/>
    </location>
</feature>
<evidence type="ECO:0000256" key="6">
    <source>
        <dbReference type="SAM" id="MobiDB-lite"/>
    </source>
</evidence>
<dbReference type="PANTHER" id="PTHR23278:SF32">
    <property type="entry name" value="NEUROMUSCULIN, ISOFORM E"/>
    <property type="match status" value="1"/>
</dbReference>
<dbReference type="PANTHER" id="PTHR23278">
    <property type="entry name" value="SIDESTEP PROTEIN"/>
    <property type="match status" value="1"/>
</dbReference>
<feature type="compositionally biased region" description="Basic and acidic residues" evidence="6">
    <location>
        <begin position="1067"/>
        <end position="1078"/>
    </location>
</feature>
<feature type="region of interest" description="Disordered" evidence="6">
    <location>
        <begin position="1064"/>
        <end position="1128"/>
    </location>
</feature>
<feature type="domain" description="Ig-like" evidence="8">
    <location>
        <begin position="572"/>
        <end position="682"/>
    </location>
</feature>
<sequence>MKAQGYHIPKGNGWMDGYSNFFVLADNAFPLSASLSSNTEVAGLAGQSVLLPCHLSPACGSIHSIKWYRADRRVYIFSEIAEISRAEDDLSDRAKLKLQTNSTLAQLEISPLMTADEDLYKCEVTYLEAKEHCALLQSIKLNTFVLMMILMMRFFCLFFLFSASFSTINYQPNKRMALLTLSWNPLISSCDPNELDGMVMMRFWPTFPPNFPQLGPRSSPSLFPLDDDGNDAEMMIIIKLSLRAAKPEYVRIEDMKGSETANASLIGPFNEGNVITLVCMSGGGKPVAHLNWYNSSSPLPGQYRNMTEDDGTGIGRSQLTVTLGRGDLGAKLECSASSPTLDVPMSAWVEVDVYVRPHKWELTGYDGPVLDGTVVNLLCRVKGARPAASITFFNGTDVISPQPPSNLAVQHDYTIESEIIEADGTYETQSRMIFTANRYDNGVTITCQTTNQVMESMGEIPYVTSVKLQVNYAPVVDVTPANVTVNETSDILIFCEVDANPPELISVRWYRNGDLLDVNDLANYEGGNIQQPSLLVKAVAREDLGVYYCVVQNQVGQTQSKSMSYINVLYKPHVSLGMEPATPVKEQQEERNVTLACDVESGNPAILDAVRWYLDGDLLKELPECPNITTSAPGRDVETAADLCDIDPSKLLLETVGRSFQGNYTCQGLNDAGWGPHSPPVELHVHYPPGPAKLEFEPLLVVKGQALTMQCIVEELGRPEAKVFRWMRGTHVQPDVRSMNWTAYSVSLEHRANFSCQAVNEAGLSPPATVNIDVFAPPTFIGRLQPYMGVLTTSKEVFLSCHVECFPLCEIVWLKNGLPIGETELYSIKTTTLPPDQTKSDFESVLSTLFWNLTAWPNGQLDRQLDNANYTCQSTSNSVGAGVSSTTHFHVEYPPEQITLSSPMIDVVENEIPDKVTCSSKAFPDIPECTISPKEVDDEMMLVCEVESNPAQVDFAWMLDNSTYLEKVQSKGLSSSITLIASPEFFGKYKCFANNSIGMSAPCERVISAGSWIRKLSDDKIIIIAAVVGIAIVLFLIACIIIILVSYMNAYFYGQKIFSQSSLQTSTDEREISPDGKDVSTSTLGAGNNNNTRTSPPPPPPPKPPTTPPVDPEGDNSTNQSKWPVKPGVHLHVNGLHSLGKIVKPINGFSYGTKHSTSTLPTNLSNSAPHLISSQETSDTPVSTTTLTRKRKRPSKDPSPAHRKGGDLHDDNSKAFYENLPFHGLASPQSKPAEIRPPSELSHTGSSGYGSTRSQREKAALATGNDGGGPQKSTMGSLTKPVSIVKPSKEQKRAISPIASKSTSNGPKTSTPNSDSTTTDLMNSFSYISETCGSSSNLVVANAALLDIPSSISTFPKRSKKPVGVDAIFNARLTKTESNTNIRLATVKPQRIASVSGGSLRPYRLPEASRILFRSVRGKYGIRGWPSLPEVVLAPGLSNSGILTSVDDVSKSSPDSAAWFEKQPASSIKSDLSSGSSGGGGGRNLRGSGVGCSTASNQEQQNLNHSSESDPAEDSKLEAITIANTIANKNANKIIGPRPNHHPEQKGVFLTKPTISSKPTSPSSSSINSIMTSIKPTSFDLRKSTNSNPIVPTCPTFTTTATLPTTATIVGSSRKNSLGKEIAVACEKKGSNLAKYPPPLIGIGNAIIPPPPSSLDDDEDEEEHEENGTSSNDDNNNSATNDQACLTVKAKFKSAVPMAAPRIQTKSKGIYQNIPFTKKTPRHETLLTPLSLQYQHQNPNHLTNHQSHTLAGNHLSQHQLQQLSVAPHSHSGLINQQQSSHPNQYATTHRTFPSNVQADLFSSLNRKGPRPVGPPFSKADIMDMTGNGSNRRTANGGAPPLWHADLIYGHIPNGRGSAGNNGHMMSSNGQMPHNGYIPNGMRNGNSTIVGTVHPNNNSGTQPFPMMRGGEINV</sequence>
<dbReference type="InterPro" id="IPR007110">
    <property type="entry name" value="Ig-like_dom"/>
</dbReference>
<accession>A0A226ERP4</accession>
<feature type="domain" description="Ig-like" evidence="8">
    <location>
        <begin position="357"/>
        <end position="464"/>
    </location>
</feature>
<keyword evidence="4 7" id="KW-0472">Membrane</keyword>
<comment type="caution">
    <text evidence="9">The sequence shown here is derived from an EMBL/GenBank/DDBJ whole genome shotgun (WGS) entry which is preliminary data.</text>
</comment>
<evidence type="ECO:0000256" key="1">
    <source>
        <dbReference type="ARBA" id="ARBA00004167"/>
    </source>
</evidence>
<feature type="compositionally biased region" description="Acidic residues" evidence="6">
    <location>
        <begin position="1655"/>
        <end position="1665"/>
    </location>
</feature>
<feature type="compositionally biased region" description="Low complexity" evidence="6">
    <location>
        <begin position="1668"/>
        <end position="1680"/>
    </location>
</feature>
<keyword evidence="5" id="KW-1015">Disulfide bond</keyword>
<dbReference type="STRING" id="158441.A0A226ERP4"/>
<feature type="compositionally biased region" description="Polar residues" evidence="6">
    <location>
        <begin position="1299"/>
        <end position="1308"/>
    </location>
</feature>
<dbReference type="PROSITE" id="PS50835">
    <property type="entry name" value="IG_LIKE"/>
    <property type="match status" value="8"/>
</dbReference>
<dbReference type="Proteomes" id="UP000198287">
    <property type="component" value="Unassembled WGS sequence"/>
</dbReference>
<feature type="compositionally biased region" description="Polar residues" evidence="6">
    <location>
        <begin position="1493"/>
        <end position="1506"/>
    </location>
</feature>
<dbReference type="InterPro" id="IPR003599">
    <property type="entry name" value="Ig_sub"/>
</dbReference>
<feature type="domain" description="Ig-like" evidence="8">
    <location>
        <begin position="778"/>
        <end position="888"/>
    </location>
</feature>
<dbReference type="InterPro" id="IPR036179">
    <property type="entry name" value="Ig-like_dom_sf"/>
</dbReference>
<evidence type="ECO:0000259" key="8">
    <source>
        <dbReference type="PROSITE" id="PS50835"/>
    </source>
</evidence>
<feature type="region of interest" description="Disordered" evidence="6">
    <location>
        <begin position="1643"/>
        <end position="1680"/>
    </location>
</feature>
<feature type="compositionally biased region" description="Pro residues" evidence="6">
    <location>
        <begin position="1095"/>
        <end position="1111"/>
    </location>
</feature>
<comment type="subcellular location">
    <subcellularLocation>
        <location evidence="1">Membrane</location>
        <topology evidence="1">Single-pass membrane protein</topology>
    </subcellularLocation>
</comment>
<feature type="compositionally biased region" description="Low complexity" evidence="6">
    <location>
        <begin position="1177"/>
        <end position="1187"/>
    </location>
</feature>
<keyword evidence="2 7" id="KW-0812">Transmembrane</keyword>
<dbReference type="SMART" id="SM00406">
    <property type="entry name" value="IGv"/>
    <property type="match status" value="1"/>
</dbReference>
<keyword evidence="10" id="KW-1185">Reference proteome</keyword>
<evidence type="ECO:0000256" key="2">
    <source>
        <dbReference type="ARBA" id="ARBA00022692"/>
    </source>
</evidence>
<feature type="domain" description="Ig-like" evidence="8">
    <location>
        <begin position="30"/>
        <end position="142"/>
    </location>
</feature>
<feature type="domain" description="Ig-like" evidence="8">
    <location>
        <begin position="689"/>
        <end position="771"/>
    </location>
</feature>
<dbReference type="OrthoDB" id="6106100at2759"/>
<dbReference type="InterPro" id="IPR013162">
    <property type="entry name" value="CD80_C2-set"/>
</dbReference>
<dbReference type="SMART" id="SM00409">
    <property type="entry name" value="IG"/>
    <property type="match status" value="7"/>
</dbReference>
<feature type="transmembrane region" description="Helical" evidence="7">
    <location>
        <begin position="144"/>
        <end position="168"/>
    </location>
</feature>
<evidence type="ECO:0000313" key="10">
    <source>
        <dbReference type="Proteomes" id="UP000198287"/>
    </source>
</evidence>
<dbReference type="SUPFAM" id="SSF48726">
    <property type="entry name" value="Immunoglobulin"/>
    <property type="match status" value="8"/>
</dbReference>
<dbReference type="Gene3D" id="2.60.40.10">
    <property type="entry name" value="Immunoglobulins"/>
    <property type="match status" value="8"/>
</dbReference>
<feature type="compositionally biased region" description="Gly residues" evidence="6">
    <location>
        <begin position="1476"/>
        <end position="1490"/>
    </location>
</feature>
<organism evidence="9 10">
    <name type="scientific">Folsomia candida</name>
    <name type="common">Springtail</name>
    <dbReference type="NCBI Taxonomy" id="158441"/>
    <lineage>
        <taxon>Eukaryota</taxon>
        <taxon>Metazoa</taxon>
        <taxon>Ecdysozoa</taxon>
        <taxon>Arthropoda</taxon>
        <taxon>Hexapoda</taxon>
        <taxon>Collembola</taxon>
        <taxon>Entomobryomorpha</taxon>
        <taxon>Isotomoidea</taxon>
        <taxon>Isotomidae</taxon>
        <taxon>Proisotominae</taxon>
        <taxon>Folsomia</taxon>
    </lineage>
</organism>
<proteinExistence type="predicted"/>
<evidence type="ECO:0000256" key="4">
    <source>
        <dbReference type="ARBA" id="ARBA00023136"/>
    </source>
</evidence>
<evidence type="ECO:0000256" key="7">
    <source>
        <dbReference type="SAM" id="Phobius"/>
    </source>
</evidence>
<feature type="region of interest" description="Disordered" evidence="6">
    <location>
        <begin position="1160"/>
        <end position="1317"/>
    </location>
</feature>
<dbReference type="InterPro" id="IPR013106">
    <property type="entry name" value="Ig_V-set"/>
</dbReference>
<reference evidence="9 10" key="1">
    <citation type="submission" date="2015-12" db="EMBL/GenBank/DDBJ databases">
        <title>The genome of Folsomia candida.</title>
        <authorList>
            <person name="Faddeeva A."/>
            <person name="Derks M.F."/>
            <person name="Anvar Y."/>
            <person name="Smit S."/>
            <person name="Van Straalen N."/>
            <person name="Roelofs D."/>
        </authorList>
    </citation>
    <scope>NUCLEOTIDE SEQUENCE [LARGE SCALE GENOMIC DNA]</scope>
    <source>
        <strain evidence="9 10">VU population</strain>
        <tissue evidence="9">Whole body</tissue>
    </source>
</reference>
<feature type="transmembrane region" description="Helical" evidence="7">
    <location>
        <begin position="1021"/>
        <end position="1048"/>
    </location>
</feature>
<keyword evidence="3 7" id="KW-1133">Transmembrane helix</keyword>
<feature type="domain" description="Ig-like" evidence="8">
    <location>
        <begin position="927"/>
        <end position="1008"/>
    </location>
</feature>
<evidence type="ECO:0000256" key="5">
    <source>
        <dbReference type="ARBA" id="ARBA00023157"/>
    </source>
</evidence>
<feature type="domain" description="Ig-like" evidence="8">
    <location>
        <begin position="474"/>
        <end position="564"/>
    </location>
</feature>
<dbReference type="InterPro" id="IPR003598">
    <property type="entry name" value="Ig_sub2"/>
</dbReference>
<dbReference type="OMA" id="NISCHAC"/>
<name>A0A226ERP4_FOLCA</name>
<dbReference type="Pfam" id="PF13927">
    <property type="entry name" value="Ig_3"/>
    <property type="match status" value="1"/>
</dbReference>
<evidence type="ECO:0000256" key="3">
    <source>
        <dbReference type="ARBA" id="ARBA00022989"/>
    </source>
</evidence>
<dbReference type="Pfam" id="PF07686">
    <property type="entry name" value="V-set"/>
    <property type="match status" value="1"/>
</dbReference>
<protein>
    <submittedName>
        <fullName evidence="9">Titin</fullName>
    </submittedName>
</protein>
<dbReference type="EMBL" id="LNIX01000002">
    <property type="protein sequence ID" value="OXA60305.1"/>
    <property type="molecule type" value="Genomic_DNA"/>
</dbReference>
<dbReference type="SMART" id="SM00408">
    <property type="entry name" value="IGc2"/>
    <property type="match status" value="4"/>
</dbReference>
<feature type="compositionally biased region" description="Basic and acidic residues" evidence="6">
    <location>
        <begin position="1195"/>
        <end position="1213"/>
    </location>
</feature>
<dbReference type="Pfam" id="PF08205">
    <property type="entry name" value="C2-set_2"/>
    <property type="match status" value="2"/>
</dbReference>
<feature type="compositionally biased region" description="Low complexity" evidence="6">
    <location>
        <begin position="1466"/>
        <end position="1475"/>
    </location>
</feature>
<feature type="region of interest" description="Disordered" evidence="6">
    <location>
        <begin position="1453"/>
        <end position="1514"/>
    </location>
</feature>
<feature type="domain" description="Ig-like" evidence="8">
    <location>
        <begin position="247"/>
        <end position="346"/>
    </location>
</feature>
<gene>
    <name evidence="9" type="ORF">Fcan01_05723</name>
</gene>
<evidence type="ECO:0000313" key="9">
    <source>
        <dbReference type="EMBL" id="OXA60305.1"/>
    </source>
</evidence>